<dbReference type="AlphaFoldDB" id="A0A4R9LNM6"/>
<keyword evidence="3 6" id="KW-0812">Transmembrane</keyword>
<name>A0A4R9LNM6_9LEPT</name>
<dbReference type="PANTHER" id="PTHR30294:SF29">
    <property type="entry name" value="MULTIDRUG ABC TRANSPORTER PERMEASE YBHS-RELATED"/>
    <property type="match status" value="1"/>
</dbReference>
<sequence>MNWQIAVWIYKKELKLFFGTYMGPLVLGGTAFLNALFIMILNFNGRANYEEATIVTFISFMTTILIAMIIISMGSIVEERNKGTLELLFTSPITDADIVLGKFLFGVTICGIITVFINGLFPILLYSYWQAPLYIVASGTIGVFLLGTFTYSIGLFGSSIAKNQMISLLISVLIILTLWVVGYFSHLFQATTRKVLFHLHIFSHYINFSKGVLPLTGIMFFVTGSLLFLYLTVKVLESRRWRG</sequence>
<dbReference type="EMBL" id="RQHV01000062">
    <property type="protein sequence ID" value="TGN06821.1"/>
    <property type="molecule type" value="Genomic_DNA"/>
</dbReference>
<feature type="transmembrane region" description="Helical" evidence="6">
    <location>
        <begin position="21"/>
        <end position="41"/>
    </location>
</feature>
<feature type="transmembrane region" description="Helical" evidence="6">
    <location>
        <begin position="53"/>
        <end position="77"/>
    </location>
</feature>
<protein>
    <submittedName>
        <fullName evidence="7">ABC transporter permease</fullName>
    </submittedName>
</protein>
<gene>
    <name evidence="7" type="ORF">EHS11_16835</name>
</gene>
<keyword evidence="8" id="KW-1185">Reference proteome</keyword>
<dbReference type="Pfam" id="PF12679">
    <property type="entry name" value="ABC2_membrane_2"/>
    <property type="match status" value="1"/>
</dbReference>
<dbReference type="Proteomes" id="UP000298264">
    <property type="component" value="Unassembled WGS sequence"/>
</dbReference>
<keyword evidence="2" id="KW-1003">Cell membrane</keyword>
<evidence type="ECO:0000256" key="3">
    <source>
        <dbReference type="ARBA" id="ARBA00022692"/>
    </source>
</evidence>
<reference evidence="7" key="1">
    <citation type="journal article" date="2019" name="PLoS Negl. Trop. Dis.">
        <title>Revisiting the worldwide diversity of Leptospira species in the environment.</title>
        <authorList>
            <person name="Vincent A.T."/>
            <person name="Schiettekatte O."/>
            <person name="Bourhy P."/>
            <person name="Veyrier F.J."/>
            <person name="Picardeau M."/>
        </authorList>
    </citation>
    <scope>NUCLEOTIDE SEQUENCE [LARGE SCALE GENOMIC DNA]</scope>
    <source>
        <strain evidence="7">201400974</strain>
    </source>
</reference>
<evidence type="ECO:0000256" key="2">
    <source>
        <dbReference type="ARBA" id="ARBA00022475"/>
    </source>
</evidence>
<proteinExistence type="predicted"/>
<dbReference type="InterPro" id="IPR051449">
    <property type="entry name" value="ABC-2_transporter_component"/>
</dbReference>
<keyword evidence="5 6" id="KW-0472">Membrane</keyword>
<organism evidence="7 8">
    <name type="scientific">Leptospira ilyithenensis</name>
    <dbReference type="NCBI Taxonomy" id="2484901"/>
    <lineage>
        <taxon>Bacteria</taxon>
        <taxon>Pseudomonadati</taxon>
        <taxon>Spirochaetota</taxon>
        <taxon>Spirochaetia</taxon>
        <taxon>Leptospirales</taxon>
        <taxon>Leptospiraceae</taxon>
        <taxon>Leptospira</taxon>
    </lineage>
</organism>
<dbReference type="OrthoDB" id="340500at2"/>
<evidence type="ECO:0000256" key="4">
    <source>
        <dbReference type="ARBA" id="ARBA00022989"/>
    </source>
</evidence>
<feature type="transmembrane region" description="Helical" evidence="6">
    <location>
        <begin position="211"/>
        <end position="233"/>
    </location>
</feature>
<comment type="subcellular location">
    <subcellularLocation>
        <location evidence="1">Cell membrane</location>
        <topology evidence="1">Multi-pass membrane protein</topology>
    </subcellularLocation>
</comment>
<evidence type="ECO:0000256" key="6">
    <source>
        <dbReference type="SAM" id="Phobius"/>
    </source>
</evidence>
<evidence type="ECO:0000256" key="5">
    <source>
        <dbReference type="ARBA" id="ARBA00023136"/>
    </source>
</evidence>
<dbReference type="GO" id="GO:0140359">
    <property type="term" value="F:ABC-type transporter activity"/>
    <property type="evidence" value="ECO:0007669"/>
    <property type="project" value="InterPro"/>
</dbReference>
<keyword evidence="4 6" id="KW-1133">Transmembrane helix</keyword>
<dbReference type="GO" id="GO:0005886">
    <property type="term" value="C:plasma membrane"/>
    <property type="evidence" value="ECO:0007669"/>
    <property type="project" value="UniProtKB-SubCell"/>
</dbReference>
<feature type="transmembrane region" description="Helical" evidence="6">
    <location>
        <begin position="168"/>
        <end position="191"/>
    </location>
</feature>
<feature type="transmembrane region" description="Helical" evidence="6">
    <location>
        <begin position="133"/>
        <end position="156"/>
    </location>
</feature>
<dbReference type="PANTHER" id="PTHR30294">
    <property type="entry name" value="MEMBRANE COMPONENT OF ABC TRANSPORTER YHHJ-RELATED"/>
    <property type="match status" value="1"/>
</dbReference>
<evidence type="ECO:0000313" key="8">
    <source>
        <dbReference type="Proteomes" id="UP000298264"/>
    </source>
</evidence>
<accession>A0A4R9LNM6</accession>
<dbReference type="RefSeq" id="WP_135765549.1">
    <property type="nucleotide sequence ID" value="NZ_RQHV01000062.1"/>
</dbReference>
<feature type="transmembrane region" description="Helical" evidence="6">
    <location>
        <begin position="98"/>
        <end position="121"/>
    </location>
</feature>
<evidence type="ECO:0000313" key="7">
    <source>
        <dbReference type="EMBL" id="TGN06821.1"/>
    </source>
</evidence>
<evidence type="ECO:0000256" key="1">
    <source>
        <dbReference type="ARBA" id="ARBA00004651"/>
    </source>
</evidence>
<comment type="caution">
    <text evidence="7">The sequence shown here is derived from an EMBL/GenBank/DDBJ whole genome shotgun (WGS) entry which is preliminary data.</text>
</comment>